<dbReference type="FunFam" id="3.30.70.270:FF:000001">
    <property type="entry name" value="Diguanylate cyclase domain protein"/>
    <property type="match status" value="1"/>
</dbReference>
<dbReference type="InterPro" id="IPR029787">
    <property type="entry name" value="Nucleotide_cyclase"/>
</dbReference>
<dbReference type="EMBL" id="CBTK010000113">
    <property type="protein sequence ID" value="CDH45011.1"/>
    <property type="molecule type" value="Genomic_DNA"/>
</dbReference>
<keyword evidence="5 6" id="KW-0472">Membrane</keyword>
<feature type="domain" description="PAS" evidence="7">
    <location>
        <begin position="836"/>
        <end position="879"/>
    </location>
</feature>
<comment type="subcellular location">
    <subcellularLocation>
        <location evidence="2">Membrane</location>
    </subcellularLocation>
</comment>
<dbReference type="InterPro" id="IPR000014">
    <property type="entry name" value="PAS"/>
</dbReference>
<evidence type="ECO:0000313" key="11">
    <source>
        <dbReference type="EMBL" id="CDH45011.1"/>
    </source>
</evidence>
<dbReference type="NCBIfam" id="TIGR00229">
    <property type="entry name" value="sensory_box"/>
    <property type="match status" value="1"/>
</dbReference>
<evidence type="ECO:0000259" key="8">
    <source>
        <dbReference type="PROSITE" id="PS50113"/>
    </source>
</evidence>
<name>A0A7U7J454_9GAMM</name>
<dbReference type="GO" id="GO:0007165">
    <property type="term" value="P:signal transduction"/>
    <property type="evidence" value="ECO:0007669"/>
    <property type="project" value="UniProtKB-ARBA"/>
</dbReference>
<evidence type="ECO:0000256" key="1">
    <source>
        <dbReference type="ARBA" id="ARBA00001946"/>
    </source>
</evidence>
<dbReference type="InterPro" id="IPR001610">
    <property type="entry name" value="PAC"/>
</dbReference>
<feature type="transmembrane region" description="Helical" evidence="6">
    <location>
        <begin position="412"/>
        <end position="432"/>
    </location>
</feature>
<feature type="transmembrane region" description="Helical" evidence="6">
    <location>
        <begin position="12"/>
        <end position="28"/>
    </location>
</feature>
<dbReference type="SMART" id="SM00086">
    <property type="entry name" value="PAC"/>
    <property type="match status" value="1"/>
</dbReference>
<feature type="transmembrane region" description="Helical" evidence="6">
    <location>
        <begin position="766"/>
        <end position="788"/>
    </location>
</feature>
<dbReference type="Pfam" id="PF03924">
    <property type="entry name" value="CHASE"/>
    <property type="match status" value="1"/>
</dbReference>
<feature type="domain" description="GGDEF" evidence="10">
    <location>
        <begin position="967"/>
        <end position="1100"/>
    </location>
</feature>
<evidence type="ECO:0000259" key="10">
    <source>
        <dbReference type="PROSITE" id="PS50887"/>
    </source>
</evidence>
<organism evidence="11 12">
    <name type="scientific">Candidatus Contendobacter odensis Run_B_J11</name>
    <dbReference type="NCBI Taxonomy" id="1400861"/>
    <lineage>
        <taxon>Bacteria</taxon>
        <taxon>Pseudomonadati</taxon>
        <taxon>Pseudomonadota</taxon>
        <taxon>Gammaproteobacteria</taxon>
        <taxon>Candidatus Competibacteraceae</taxon>
        <taxon>Candidatus Contendibacter</taxon>
    </lineage>
</organism>
<feature type="transmembrane region" description="Helical" evidence="6">
    <location>
        <begin position="195"/>
        <end position="215"/>
    </location>
</feature>
<dbReference type="PROSITE" id="PS50839">
    <property type="entry name" value="CHASE"/>
    <property type="match status" value="1"/>
</dbReference>
<evidence type="ECO:0000256" key="5">
    <source>
        <dbReference type="ARBA" id="ARBA00023136"/>
    </source>
</evidence>
<feature type="transmembrane region" description="Helical" evidence="6">
    <location>
        <begin position="235"/>
        <end position="252"/>
    </location>
</feature>
<dbReference type="GO" id="GO:0052621">
    <property type="term" value="F:diguanylate cyclase activity"/>
    <property type="evidence" value="ECO:0007669"/>
    <property type="project" value="UniProtKB-EC"/>
</dbReference>
<dbReference type="InterPro" id="IPR000160">
    <property type="entry name" value="GGDEF_dom"/>
</dbReference>
<accession>A0A7U7J454</accession>
<sequence>MNVFAVNTDYIYFIYGLSFLLLATRALALSGRDQTLPWRWLAAFGLLHGLNEWLDLLALSLGDAPVFKEVRLVVMIMSFLPLVEFGRRGLMRQGFKSLGGWIYLPLLALVGLGGWAGISGLNIAGRYALALPGGLLAGCTLWRAAATVEGERYLGLRWAAGSMLLYGLAAGLIVADADFPPASWLNYDRFFAATGIPIQLVRALGAIGVMTGIWLHGQQPKSKKGRFGGIVRWRYPVAFVVLVTLGWLATEWRGHSVEAEMRERLLRQAMEIAQALPVGEVEALSFTATDRGTPAFERIRELMIAYGRLVQQHSIYSMALRDGAIVFGPENLAEDDPWASPPGTVYRQPASENFEMFRTGQPVAFGPWQDEYGVFVSAVAPVRDLHSGKVLMVVGLDIRVSDWNHQALASRLVPILSTLLLLTLLLGGAGAIQWRNRQAASRRLHFRHFETALVGTLGLALTLAATLLVLEAENRERGVFFHRLADARAGNIREVFSDIRAALSALAQFYQASQQVNRAEFHAFVAPLAKATTVQAYEWIPHIPAADKARFEAEAQGEGSGDFIIWEHNAQGERVPVSGRADYYPVYGLEPRVGNEVALGFDLGSESIRRTALETALRTGLITATHPLTLVQETEHQSAILVFQPVFAPVLPMPENSNAGGDAGRLRGFVLGVLRLQTLLDRALLHGIHDSDEVAVDLIDLMIAAGPTLLAVHPHDYESRHIEAITVARFEQREFQAVHPLFTFGRAQAVLIRPTPLFHAAHPARAGWLTGLAGLLLTAVLATFVGFLRNRQAVLEQQVQTRTAALQESEEQFRSYYELGLIGMAITSPTKGWVQFNDRLCQILGYPRAELVAKTWAELTHPDDLAMDMSQFNRVLAGEIEGYKLDKRFVCQNGGIVDTVLSVRCVRDPAGSPRHFIVMVQDITERKALERELRRLATTDSLTELSNRRHFLAQMTQELVRFKRYARPVALLMFDLDHFKRVNDQHGHAAGDDVLRHFSAVARQMLRQVDLLGRLGGEEFAALLPGTDFDGAQQLAERLRRRVAESPVTTAGGVIRVTVSIGATSFAPTDPAADAILGRADRALYRAKSQGRNRVEIEWPP</sequence>
<dbReference type="Proteomes" id="UP000019184">
    <property type="component" value="Unassembled WGS sequence"/>
</dbReference>
<feature type="transmembrane region" description="Helical" evidence="6">
    <location>
        <begin position="154"/>
        <end position="175"/>
    </location>
</feature>
<dbReference type="OrthoDB" id="9813903at2"/>
<comment type="cofactor">
    <cofactor evidence="1">
        <name>Mg(2+)</name>
        <dbReference type="ChEBI" id="CHEBI:18420"/>
    </cofactor>
</comment>
<dbReference type="InterPro" id="IPR035965">
    <property type="entry name" value="PAS-like_dom_sf"/>
</dbReference>
<comment type="caution">
    <text evidence="11">The sequence shown here is derived from an EMBL/GenBank/DDBJ whole genome shotgun (WGS) entry which is preliminary data.</text>
</comment>
<keyword evidence="11" id="KW-0808">Transferase</keyword>
<dbReference type="CDD" id="cd01949">
    <property type="entry name" value="GGDEF"/>
    <property type="match status" value="1"/>
</dbReference>
<dbReference type="InterPro" id="IPR006189">
    <property type="entry name" value="CHASE_dom"/>
</dbReference>
<feature type="transmembrane region" description="Helical" evidence="6">
    <location>
        <begin position="452"/>
        <end position="470"/>
    </location>
</feature>
<evidence type="ECO:0000313" key="12">
    <source>
        <dbReference type="Proteomes" id="UP000019184"/>
    </source>
</evidence>
<dbReference type="GO" id="GO:0016020">
    <property type="term" value="C:membrane"/>
    <property type="evidence" value="ECO:0007669"/>
    <property type="project" value="UniProtKB-SubCell"/>
</dbReference>
<dbReference type="PANTHER" id="PTHR46663">
    <property type="entry name" value="DIGUANYLATE CYCLASE DGCT-RELATED"/>
    <property type="match status" value="1"/>
</dbReference>
<feature type="transmembrane region" description="Helical" evidence="6">
    <location>
        <begin position="98"/>
        <end position="118"/>
    </location>
</feature>
<dbReference type="AlphaFoldDB" id="A0A7U7J454"/>
<dbReference type="Gene3D" id="3.30.70.270">
    <property type="match status" value="1"/>
</dbReference>
<dbReference type="PROSITE" id="PS50112">
    <property type="entry name" value="PAS"/>
    <property type="match status" value="1"/>
</dbReference>
<dbReference type="PROSITE" id="PS50113">
    <property type="entry name" value="PAC"/>
    <property type="match status" value="1"/>
</dbReference>
<dbReference type="InterPro" id="IPR042240">
    <property type="entry name" value="CHASE_sf"/>
</dbReference>
<protein>
    <submittedName>
        <fullName evidence="11">Diguanylate cyclase</fullName>
        <ecNumber evidence="11">2.7.7.65</ecNumber>
    </submittedName>
</protein>
<evidence type="ECO:0000256" key="3">
    <source>
        <dbReference type="ARBA" id="ARBA00022692"/>
    </source>
</evidence>
<dbReference type="InterPro" id="IPR000700">
    <property type="entry name" value="PAS-assoc_C"/>
</dbReference>
<dbReference type="SMART" id="SM00267">
    <property type="entry name" value="GGDEF"/>
    <property type="match status" value="1"/>
</dbReference>
<dbReference type="SMART" id="SM00091">
    <property type="entry name" value="PAS"/>
    <property type="match status" value="1"/>
</dbReference>
<evidence type="ECO:0000256" key="6">
    <source>
        <dbReference type="SAM" id="Phobius"/>
    </source>
</evidence>
<dbReference type="InterPro" id="IPR052163">
    <property type="entry name" value="DGC-Regulatory_Protein"/>
</dbReference>
<keyword evidence="12" id="KW-1185">Reference proteome</keyword>
<feature type="transmembrane region" description="Helical" evidence="6">
    <location>
        <begin position="124"/>
        <end position="142"/>
    </location>
</feature>
<dbReference type="Gene3D" id="3.30.450.350">
    <property type="entry name" value="CHASE domain"/>
    <property type="match status" value="1"/>
</dbReference>
<evidence type="ECO:0000259" key="7">
    <source>
        <dbReference type="PROSITE" id="PS50112"/>
    </source>
</evidence>
<dbReference type="Pfam" id="PF08447">
    <property type="entry name" value="PAS_3"/>
    <property type="match status" value="1"/>
</dbReference>
<dbReference type="PANTHER" id="PTHR46663:SF4">
    <property type="entry name" value="DIGUANYLATE CYCLASE DGCT-RELATED"/>
    <property type="match status" value="1"/>
</dbReference>
<keyword evidence="11" id="KW-0548">Nucleotidyltransferase</keyword>
<keyword evidence="3 6" id="KW-0812">Transmembrane</keyword>
<gene>
    <name evidence="11" type="ORF">BN874_200081</name>
</gene>
<dbReference type="RefSeq" id="WP_051497627.1">
    <property type="nucleotide sequence ID" value="NZ_CBTK010000113.1"/>
</dbReference>
<feature type="domain" description="PAC" evidence="8">
    <location>
        <begin position="883"/>
        <end position="935"/>
    </location>
</feature>
<dbReference type="Pfam" id="PF00990">
    <property type="entry name" value="GGDEF"/>
    <property type="match status" value="1"/>
</dbReference>
<dbReference type="SUPFAM" id="SSF55073">
    <property type="entry name" value="Nucleotide cyclase"/>
    <property type="match status" value="1"/>
</dbReference>
<evidence type="ECO:0000259" key="9">
    <source>
        <dbReference type="PROSITE" id="PS50839"/>
    </source>
</evidence>
<keyword evidence="4 6" id="KW-1133">Transmembrane helix</keyword>
<evidence type="ECO:0000256" key="4">
    <source>
        <dbReference type="ARBA" id="ARBA00022989"/>
    </source>
</evidence>
<dbReference type="PROSITE" id="PS50887">
    <property type="entry name" value="GGDEF"/>
    <property type="match status" value="1"/>
</dbReference>
<dbReference type="SUPFAM" id="SSF55785">
    <property type="entry name" value="PYP-like sensor domain (PAS domain)"/>
    <property type="match status" value="1"/>
</dbReference>
<evidence type="ECO:0000256" key="2">
    <source>
        <dbReference type="ARBA" id="ARBA00004370"/>
    </source>
</evidence>
<dbReference type="CDD" id="cd00130">
    <property type="entry name" value="PAS"/>
    <property type="match status" value="1"/>
</dbReference>
<dbReference type="InterPro" id="IPR043128">
    <property type="entry name" value="Rev_trsase/Diguanyl_cyclase"/>
</dbReference>
<feature type="domain" description="CHASE" evidence="9">
    <location>
        <begin position="512"/>
        <end position="703"/>
    </location>
</feature>
<dbReference type="SMART" id="SM01079">
    <property type="entry name" value="CHASE"/>
    <property type="match status" value="1"/>
</dbReference>
<dbReference type="Gene3D" id="3.30.450.20">
    <property type="entry name" value="PAS domain"/>
    <property type="match status" value="1"/>
</dbReference>
<dbReference type="InterPro" id="IPR013655">
    <property type="entry name" value="PAS_fold_3"/>
</dbReference>
<dbReference type="EC" id="2.7.7.65" evidence="11"/>
<proteinExistence type="predicted"/>
<dbReference type="NCBIfam" id="TIGR00254">
    <property type="entry name" value="GGDEF"/>
    <property type="match status" value="1"/>
</dbReference>
<reference evidence="11 12" key="1">
    <citation type="journal article" date="2014" name="ISME J.">
        <title>Candidatus Competibacter-lineage genomes retrieved from metagenomes reveal functional metabolic diversity.</title>
        <authorList>
            <person name="McIlroy S.J."/>
            <person name="Albertsen M."/>
            <person name="Andresen E.K."/>
            <person name="Saunders A.M."/>
            <person name="Kristiansen R."/>
            <person name="Stokholm-Bjerregaard M."/>
            <person name="Nielsen K.L."/>
            <person name="Nielsen P.H."/>
        </authorList>
    </citation>
    <scope>NUCLEOTIDE SEQUENCE [LARGE SCALE GENOMIC DNA]</scope>
    <source>
        <strain evidence="11 12">Run_B_J11</strain>
    </source>
</reference>